<comment type="caution">
    <text evidence="2">The sequence shown here is derived from an EMBL/GenBank/DDBJ whole genome shotgun (WGS) entry which is preliminary data.</text>
</comment>
<keyword evidence="3" id="KW-1185">Reference proteome</keyword>
<sequence>MDNQGAPQGQHRYPNQTQANVGNYGQASSSYHHQQVQGQGPYAPPPSQSYALQGPPPNSSSYQPPHKRNFEDTVQVFMQSQQTTNAQIVQNFVDIKAQLSKLTTTMGALQQEREKFPSQPQVNPQGQYQVSSSNGFEPQMEHLKAINTLRSGKEIDKTILPKPYQDKAPPPSTSYDLSVEPPSGDTDKIKRVVVQSNKLFPISALFPQWLKAPKRQTIMLRFTSSLSK</sequence>
<name>A0A7J0DI40_9ERIC</name>
<protein>
    <submittedName>
        <fullName evidence="2">Uncharacterized protein</fullName>
    </submittedName>
</protein>
<feature type="compositionally biased region" description="Polar residues" evidence="1">
    <location>
        <begin position="1"/>
        <end position="38"/>
    </location>
</feature>
<feature type="region of interest" description="Disordered" evidence="1">
    <location>
        <begin position="115"/>
        <end position="134"/>
    </location>
</feature>
<evidence type="ECO:0000313" key="2">
    <source>
        <dbReference type="EMBL" id="GFS35666.1"/>
    </source>
</evidence>
<feature type="region of interest" description="Disordered" evidence="1">
    <location>
        <begin position="1"/>
        <end position="67"/>
    </location>
</feature>
<gene>
    <name evidence="2" type="ORF">Acr_00g0041360</name>
</gene>
<organism evidence="2 3">
    <name type="scientific">Actinidia rufa</name>
    <dbReference type="NCBI Taxonomy" id="165716"/>
    <lineage>
        <taxon>Eukaryota</taxon>
        <taxon>Viridiplantae</taxon>
        <taxon>Streptophyta</taxon>
        <taxon>Embryophyta</taxon>
        <taxon>Tracheophyta</taxon>
        <taxon>Spermatophyta</taxon>
        <taxon>Magnoliopsida</taxon>
        <taxon>eudicotyledons</taxon>
        <taxon>Gunneridae</taxon>
        <taxon>Pentapetalae</taxon>
        <taxon>asterids</taxon>
        <taxon>Ericales</taxon>
        <taxon>Actinidiaceae</taxon>
        <taxon>Actinidia</taxon>
    </lineage>
</organism>
<proteinExistence type="predicted"/>
<feature type="compositionally biased region" description="Polar residues" evidence="1">
    <location>
        <begin position="118"/>
        <end position="134"/>
    </location>
</feature>
<reference evidence="3" key="1">
    <citation type="submission" date="2019-07" db="EMBL/GenBank/DDBJ databases">
        <title>De Novo Assembly of kiwifruit Actinidia rufa.</title>
        <authorList>
            <person name="Sugita-Konishi S."/>
            <person name="Sato K."/>
            <person name="Mori E."/>
            <person name="Abe Y."/>
            <person name="Kisaki G."/>
            <person name="Hamano K."/>
            <person name="Suezawa K."/>
            <person name="Otani M."/>
            <person name="Fukuda T."/>
            <person name="Manabe T."/>
            <person name="Gomi K."/>
            <person name="Tabuchi M."/>
            <person name="Akimitsu K."/>
            <person name="Kataoka I."/>
        </authorList>
    </citation>
    <scope>NUCLEOTIDE SEQUENCE [LARGE SCALE GENOMIC DNA]</scope>
    <source>
        <strain evidence="3">cv. Fuchu</strain>
    </source>
</reference>
<accession>A0A7J0DI40</accession>
<dbReference type="EMBL" id="BJWL01000237">
    <property type="protein sequence ID" value="GFS35666.1"/>
    <property type="molecule type" value="Genomic_DNA"/>
</dbReference>
<dbReference type="Proteomes" id="UP000585474">
    <property type="component" value="Unassembled WGS sequence"/>
</dbReference>
<feature type="region of interest" description="Disordered" evidence="1">
    <location>
        <begin position="158"/>
        <end position="183"/>
    </location>
</feature>
<evidence type="ECO:0000313" key="3">
    <source>
        <dbReference type="Proteomes" id="UP000585474"/>
    </source>
</evidence>
<evidence type="ECO:0000256" key="1">
    <source>
        <dbReference type="SAM" id="MobiDB-lite"/>
    </source>
</evidence>
<dbReference type="AlphaFoldDB" id="A0A7J0DI40"/>
<dbReference type="OrthoDB" id="1746799at2759"/>